<name>A0A8J3YBS0_9ACTN</name>
<dbReference type="Gene3D" id="3.90.550.10">
    <property type="entry name" value="Spore Coat Polysaccharide Biosynthesis Protein SpsA, Chain A"/>
    <property type="match status" value="1"/>
</dbReference>
<proteinExistence type="predicted"/>
<accession>A0A8J3YBS0</accession>
<dbReference type="Proteomes" id="UP000652013">
    <property type="component" value="Unassembled WGS sequence"/>
</dbReference>
<protein>
    <recommendedName>
        <fullName evidence="1">Glycosyltransferase 2-like domain-containing protein</fullName>
    </recommendedName>
</protein>
<evidence type="ECO:0000313" key="3">
    <source>
        <dbReference type="Proteomes" id="UP000652013"/>
    </source>
</evidence>
<comment type="caution">
    <text evidence="2">The sequence shown here is derived from an EMBL/GenBank/DDBJ whole genome shotgun (WGS) entry which is preliminary data.</text>
</comment>
<dbReference type="AlphaFoldDB" id="A0A8J3YBS0"/>
<dbReference type="RefSeq" id="WP_203940190.1">
    <property type="nucleotide sequence ID" value="NZ_BAAAGJ010000018.1"/>
</dbReference>
<dbReference type="Pfam" id="PF00535">
    <property type="entry name" value="Glycos_transf_2"/>
    <property type="match status" value="1"/>
</dbReference>
<dbReference type="EMBL" id="BOOY01000030">
    <property type="protein sequence ID" value="GIJ04974.1"/>
    <property type="molecule type" value="Genomic_DNA"/>
</dbReference>
<evidence type="ECO:0000313" key="2">
    <source>
        <dbReference type="EMBL" id="GIJ04974.1"/>
    </source>
</evidence>
<dbReference type="CDD" id="cd00761">
    <property type="entry name" value="Glyco_tranf_GTA_type"/>
    <property type="match status" value="1"/>
</dbReference>
<gene>
    <name evidence="2" type="ORF">Sya03_43260</name>
</gene>
<sequence length="304" mass="33374">MTGHPRVSVVVATCDRPGLLDRAVAAVLAQDYPGEIECVVVYDHVDVRTLDLTPGPGRSLAYATNTHRQGLPGGRNTGAERSTGELIAFCDDDDVWLPDKLRHQVELLRAHPGAAAAGCGIRLQGPGFTRDRVLGRDRVVLADLLADRVMEVHSSTVVVRRETWAAVGDVDENIPGGYGEDYEWLLRVAAHGPIVMAPQVLVIVDWHGGSFFFGRWAMIVEAQRYLLRRHPELARSRSGLARIHGQIAFALASGHRRREALRELLRVLRLNPVEKRILATVPVLLGVLSGERVLAMAQRQGRGV</sequence>
<dbReference type="InterPro" id="IPR001173">
    <property type="entry name" value="Glyco_trans_2-like"/>
</dbReference>
<reference evidence="2" key="1">
    <citation type="submission" date="2021-01" db="EMBL/GenBank/DDBJ databases">
        <title>Whole genome shotgun sequence of Spirilliplanes yamanashiensis NBRC 15828.</title>
        <authorList>
            <person name="Komaki H."/>
            <person name="Tamura T."/>
        </authorList>
    </citation>
    <scope>NUCLEOTIDE SEQUENCE</scope>
    <source>
        <strain evidence="2">NBRC 15828</strain>
    </source>
</reference>
<dbReference type="SUPFAM" id="SSF53448">
    <property type="entry name" value="Nucleotide-diphospho-sugar transferases"/>
    <property type="match status" value="1"/>
</dbReference>
<evidence type="ECO:0000259" key="1">
    <source>
        <dbReference type="Pfam" id="PF00535"/>
    </source>
</evidence>
<dbReference type="InterPro" id="IPR029044">
    <property type="entry name" value="Nucleotide-diphossugar_trans"/>
</dbReference>
<dbReference type="PANTHER" id="PTHR43685:SF2">
    <property type="entry name" value="GLYCOSYLTRANSFERASE 2-LIKE DOMAIN-CONTAINING PROTEIN"/>
    <property type="match status" value="1"/>
</dbReference>
<feature type="domain" description="Glycosyltransferase 2-like" evidence="1">
    <location>
        <begin position="8"/>
        <end position="130"/>
    </location>
</feature>
<dbReference type="PANTHER" id="PTHR43685">
    <property type="entry name" value="GLYCOSYLTRANSFERASE"/>
    <property type="match status" value="1"/>
</dbReference>
<keyword evidence="3" id="KW-1185">Reference proteome</keyword>
<organism evidence="2 3">
    <name type="scientific">Spirilliplanes yamanashiensis</name>
    <dbReference type="NCBI Taxonomy" id="42233"/>
    <lineage>
        <taxon>Bacteria</taxon>
        <taxon>Bacillati</taxon>
        <taxon>Actinomycetota</taxon>
        <taxon>Actinomycetes</taxon>
        <taxon>Micromonosporales</taxon>
        <taxon>Micromonosporaceae</taxon>
        <taxon>Spirilliplanes</taxon>
    </lineage>
</organism>
<dbReference type="InterPro" id="IPR050834">
    <property type="entry name" value="Glycosyltransf_2"/>
</dbReference>